<accession>A0A212ARG1</accession>
<evidence type="ECO:0000256" key="1">
    <source>
        <dbReference type="SAM" id="Phobius"/>
    </source>
</evidence>
<dbReference type="AlphaFoldDB" id="A0A212ARG1"/>
<feature type="transmembrane region" description="Helical" evidence="1">
    <location>
        <begin position="200"/>
        <end position="221"/>
    </location>
</feature>
<evidence type="ECO:0000313" key="4">
    <source>
        <dbReference type="Proteomes" id="UP000196640"/>
    </source>
</evidence>
<dbReference type="Pfam" id="PF01757">
    <property type="entry name" value="Acyl_transf_3"/>
    <property type="match status" value="1"/>
</dbReference>
<protein>
    <recommendedName>
        <fullName evidence="2">Acyltransferase 3 domain-containing protein</fullName>
    </recommendedName>
</protein>
<feature type="transmembrane region" description="Helical" evidence="1">
    <location>
        <begin position="227"/>
        <end position="245"/>
    </location>
</feature>
<feature type="transmembrane region" description="Helical" evidence="1">
    <location>
        <begin position="161"/>
        <end position="188"/>
    </location>
</feature>
<dbReference type="OrthoDB" id="7865226at2"/>
<feature type="transmembrane region" description="Helical" evidence="1">
    <location>
        <begin position="322"/>
        <end position="345"/>
    </location>
</feature>
<name>A0A212ARG1_9RHOB</name>
<feature type="transmembrane region" description="Helical" evidence="1">
    <location>
        <begin position="104"/>
        <end position="125"/>
    </location>
</feature>
<sequence length="369" mass="39351">MPPSQTSSPPWHIPPLSPEVSEAIRITRVLCILSMVSVHFWPGAGEILSAPVAPALHGFYEAVINYLGRGSVPLLSAISGVLLTISVSKAAYPLRLIASKIRALLVPMILWSLVMLAALLLHAVVTKDGSRLPATAGDWINSLFALTGPPVNEPLGFLRDVFLSAAIGILALALSRIWFAASIALLLVVTVAEVATGGILLLRPQILAFFTAGILLALAGVTHLRPGWLLVSGLLALDIVLRYVVGIPVGETGGLAYLARLTMSLVMWQVALTLRRSGGRLYRWAVRLEPNIFLVFGSHMLIILGVGFIARKIGVEVTSPAYPLVFLAQFPLVAFAGIAIGWLGARYAPGVLALFSGRPRGRSRRPIPA</sequence>
<proteinExistence type="predicted"/>
<evidence type="ECO:0000259" key="2">
    <source>
        <dbReference type="Pfam" id="PF01757"/>
    </source>
</evidence>
<feature type="domain" description="Acyltransferase 3" evidence="2">
    <location>
        <begin position="23"/>
        <end position="344"/>
    </location>
</feature>
<dbReference type="InterPro" id="IPR002656">
    <property type="entry name" value="Acyl_transf_3_dom"/>
</dbReference>
<dbReference type="GO" id="GO:0016747">
    <property type="term" value="F:acyltransferase activity, transferring groups other than amino-acyl groups"/>
    <property type="evidence" value="ECO:0007669"/>
    <property type="project" value="InterPro"/>
</dbReference>
<evidence type="ECO:0000313" key="3">
    <source>
        <dbReference type="EMBL" id="OWJ84100.1"/>
    </source>
</evidence>
<feature type="transmembrane region" description="Helical" evidence="1">
    <location>
        <begin position="74"/>
        <end position="92"/>
    </location>
</feature>
<keyword evidence="1" id="KW-1133">Transmembrane helix</keyword>
<dbReference type="RefSeq" id="WP_088233644.1">
    <property type="nucleotide sequence ID" value="NZ_NIPX01000010.1"/>
</dbReference>
<comment type="caution">
    <text evidence="3">The sequence shown here is derived from an EMBL/GenBank/DDBJ whole genome shotgun (WGS) entry which is preliminary data.</text>
</comment>
<reference evidence="3 4" key="1">
    <citation type="submission" date="2016-11" db="EMBL/GenBank/DDBJ databases">
        <title>Comparison of Traditional DNA-DNA Hybridization with In Silico Genomic Analysis.</title>
        <authorList>
            <person name="Nicholson A.C."/>
            <person name="Sammons S."/>
            <person name="Humrighouse B.W."/>
            <person name="Graziano J."/>
            <person name="Lasker B."/>
            <person name="Whitney A.M."/>
            <person name="Mcquiston J.R."/>
        </authorList>
    </citation>
    <scope>NUCLEOTIDE SEQUENCE [LARGE SCALE GENOMIC DNA]</scope>
    <source>
        <strain evidence="3 4">H2381</strain>
    </source>
</reference>
<keyword evidence="1" id="KW-0812">Transmembrane</keyword>
<feature type="transmembrane region" description="Helical" evidence="1">
    <location>
        <begin position="254"/>
        <end position="272"/>
    </location>
</feature>
<organism evidence="3 4">
    <name type="scientific">Haematobacter missouriensis</name>
    <dbReference type="NCBI Taxonomy" id="366616"/>
    <lineage>
        <taxon>Bacteria</taxon>
        <taxon>Pseudomonadati</taxon>
        <taxon>Pseudomonadota</taxon>
        <taxon>Alphaproteobacteria</taxon>
        <taxon>Rhodobacterales</taxon>
        <taxon>Paracoccaceae</taxon>
        <taxon>Haematobacter</taxon>
    </lineage>
</organism>
<dbReference type="Proteomes" id="UP000196640">
    <property type="component" value="Unassembled WGS sequence"/>
</dbReference>
<dbReference type="EMBL" id="NIPX01000010">
    <property type="protein sequence ID" value="OWJ84100.1"/>
    <property type="molecule type" value="Genomic_DNA"/>
</dbReference>
<keyword evidence="1" id="KW-0472">Membrane</keyword>
<feature type="transmembrane region" description="Helical" evidence="1">
    <location>
        <begin position="292"/>
        <end position="310"/>
    </location>
</feature>
<gene>
    <name evidence="3" type="ORF">CDV52_09465</name>
</gene>